<organism evidence="1 2">
    <name type="scientific">Ralstonia chuxiongensis</name>
    <dbReference type="NCBI Taxonomy" id="2957504"/>
    <lineage>
        <taxon>Bacteria</taxon>
        <taxon>Pseudomonadati</taxon>
        <taxon>Pseudomonadota</taxon>
        <taxon>Betaproteobacteria</taxon>
        <taxon>Burkholderiales</taxon>
        <taxon>Burkholderiaceae</taxon>
        <taxon>Ralstonia</taxon>
    </lineage>
</organism>
<gene>
    <name evidence="1" type="ORF">NKG59_11655</name>
</gene>
<protein>
    <submittedName>
        <fullName evidence="1">Uncharacterized protein</fullName>
    </submittedName>
</protein>
<comment type="caution">
    <text evidence="1">The sequence shown here is derived from an EMBL/GenBank/DDBJ whole genome shotgun (WGS) entry which is preliminary data.</text>
</comment>
<dbReference type="Pfam" id="PF06892">
    <property type="entry name" value="Phage_CP76"/>
    <property type="match status" value="1"/>
</dbReference>
<dbReference type="InterPro" id="IPR009679">
    <property type="entry name" value="Phage_186_CII-like"/>
</dbReference>
<sequence>MLDRKRAHLKTKRSNFWRFTVTLLYSDVSEHEALYNAARKYPRGIEGLADALSARLNKRISPNVLRNKLRPGIDTHHVTLEDFSMVLELCEEARVDAAMQPLDALCWRHGRVAVEIPDADPQDPNPARTVCQVMAKIGNVAETVARAAEDGVITEAELEVIEGDFFRAQAALASWHAAIRAQAETQSSKR</sequence>
<dbReference type="EMBL" id="JAMYWC010000003">
    <property type="protein sequence ID" value="MCP1173012.1"/>
    <property type="molecule type" value="Genomic_DNA"/>
</dbReference>
<proteinExistence type="predicted"/>
<dbReference type="AlphaFoldDB" id="A0AA42BKL8"/>
<accession>A0AA42BKL8</accession>
<evidence type="ECO:0000313" key="2">
    <source>
        <dbReference type="Proteomes" id="UP001162793"/>
    </source>
</evidence>
<dbReference type="GO" id="GO:0003677">
    <property type="term" value="F:DNA binding"/>
    <property type="evidence" value="ECO:0007669"/>
    <property type="project" value="InterPro"/>
</dbReference>
<dbReference type="Proteomes" id="UP001162793">
    <property type="component" value="Unassembled WGS sequence"/>
</dbReference>
<dbReference type="RefSeq" id="WP_253536884.1">
    <property type="nucleotide sequence ID" value="NZ_JAMYWC010000003.1"/>
</dbReference>
<reference evidence="2" key="1">
    <citation type="journal article" date="2023" name="Front. Microbiol.">
        <title>Ralstonia chuxiongensis sp. nov., Ralstonia mojiangensis sp. nov., and Ralstonia soli sp. nov., isolated from tobacco fields, are three novel species in the family Burkholderiaceae.</title>
        <authorList>
            <person name="Lu C.H."/>
            <person name="Zhang Y.Y."/>
            <person name="Jiang N."/>
            <person name="Chen W."/>
            <person name="Shao X."/>
            <person name="Zhao Z.M."/>
            <person name="Lu W.L."/>
            <person name="Hu X."/>
            <person name="Xi Y.X."/>
            <person name="Zou S.Y."/>
            <person name="Wei Q.J."/>
            <person name="Lin Z.L."/>
            <person name="Gong L."/>
            <person name="Gai X.T."/>
            <person name="Zhang L.Q."/>
            <person name="Li J.Y."/>
            <person name="Jin Y."/>
            <person name="Xia Z.Y."/>
        </authorList>
    </citation>
    <scope>NUCLEOTIDE SEQUENCE [LARGE SCALE GENOMIC DNA]</scope>
    <source>
        <strain evidence="2">21YRMH01-3</strain>
    </source>
</reference>
<evidence type="ECO:0000313" key="1">
    <source>
        <dbReference type="EMBL" id="MCP1173012.1"/>
    </source>
</evidence>
<name>A0AA42BKL8_9RALS</name>
<keyword evidence="2" id="KW-1185">Reference proteome</keyword>